<keyword evidence="4" id="KW-0285">Flavoprotein</keyword>
<dbReference type="AlphaFoldDB" id="K2K5E6"/>
<dbReference type="RefSeq" id="WP_008489146.1">
    <property type="nucleotide sequence ID" value="NZ_AMRG01000011.1"/>
</dbReference>
<dbReference type="STRING" id="740709.A10D4_09319"/>
<comment type="pathway">
    <text evidence="2">Cofactor biosynthesis; ubiquinone biosynthesis.</text>
</comment>
<dbReference type="EMBL" id="AMRG01000011">
    <property type="protein sequence ID" value="EKE82793.1"/>
    <property type="molecule type" value="Genomic_DNA"/>
</dbReference>
<dbReference type="SUPFAM" id="SSF51905">
    <property type="entry name" value="FAD/NAD(P)-binding domain"/>
    <property type="match status" value="1"/>
</dbReference>
<evidence type="ECO:0000256" key="4">
    <source>
        <dbReference type="ARBA" id="ARBA00022630"/>
    </source>
</evidence>
<reference evidence="9 10" key="1">
    <citation type="journal article" date="2012" name="J. Bacteriol.">
        <title>Genome Sequence of Idiomarina xiamenensis Type Strain 10-D-4.</title>
        <authorList>
            <person name="Lai Q."/>
            <person name="Wang L."/>
            <person name="Wang W."/>
            <person name="Shao Z."/>
        </authorList>
    </citation>
    <scope>NUCLEOTIDE SEQUENCE [LARGE SCALE GENOMIC DNA]</scope>
    <source>
        <strain evidence="9 10">10-D-4</strain>
    </source>
</reference>
<evidence type="ECO:0000313" key="10">
    <source>
        <dbReference type="Proteomes" id="UP000014115"/>
    </source>
</evidence>
<dbReference type="PATRIC" id="fig|740709.3.peg.1886"/>
<dbReference type="InterPro" id="IPR010971">
    <property type="entry name" value="UbiH/COQ6"/>
</dbReference>
<comment type="caution">
    <text evidence="9">The sequence shown here is derived from an EMBL/GenBank/DDBJ whole genome shotgun (WGS) entry which is preliminary data.</text>
</comment>
<dbReference type="InterPro" id="IPR051205">
    <property type="entry name" value="UbiH/COQ6_monooxygenase"/>
</dbReference>
<dbReference type="Proteomes" id="UP000014115">
    <property type="component" value="Unassembled WGS sequence"/>
</dbReference>
<evidence type="ECO:0000259" key="8">
    <source>
        <dbReference type="Pfam" id="PF01494"/>
    </source>
</evidence>
<dbReference type="InterPro" id="IPR018168">
    <property type="entry name" value="Ubi_Hdrlase_CS"/>
</dbReference>
<dbReference type="PANTHER" id="PTHR43876">
    <property type="entry name" value="UBIQUINONE BIOSYNTHESIS MONOOXYGENASE COQ6, MITOCHONDRIAL"/>
    <property type="match status" value="1"/>
</dbReference>
<organism evidence="9 10">
    <name type="scientific">Idiomarina xiamenensis 10-D-4</name>
    <dbReference type="NCBI Taxonomy" id="740709"/>
    <lineage>
        <taxon>Bacteria</taxon>
        <taxon>Pseudomonadati</taxon>
        <taxon>Pseudomonadota</taxon>
        <taxon>Gammaproteobacteria</taxon>
        <taxon>Alteromonadales</taxon>
        <taxon>Idiomarinaceae</taxon>
        <taxon>Idiomarina</taxon>
    </lineage>
</organism>
<evidence type="ECO:0000256" key="7">
    <source>
        <dbReference type="ARBA" id="ARBA00023033"/>
    </source>
</evidence>
<dbReference type="Pfam" id="PF01494">
    <property type="entry name" value="FAD_binding_3"/>
    <property type="match status" value="1"/>
</dbReference>
<feature type="domain" description="FAD-binding" evidence="8">
    <location>
        <begin position="2"/>
        <end position="333"/>
    </location>
</feature>
<dbReference type="GO" id="GO:0008682">
    <property type="term" value="F:3-demethoxyubiquinol 3-hydroxylase activity"/>
    <property type="evidence" value="ECO:0007669"/>
    <property type="project" value="TreeGrafter"/>
</dbReference>
<evidence type="ECO:0000256" key="6">
    <source>
        <dbReference type="ARBA" id="ARBA00023002"/>
    </source>
</evidence>
<keyword evidence="10" id="KW-1185">Reference proteome</keyword>
<dbReference type="GO" id="GO:0006744">
    <property type="term" value="P:ubiquinone biosynthetic process"/>
    <property type="evidence" value="ECO:0007669"/>
    <property type="project" value="UniProtKB-UniPathway"/>
</dbReference>
<dbReference type="InterPro" id="IPR036188">
    <property type="entry name" value="FAD/NAD-bd_sf"/>
</dbReference>
<comment type="cofactor">
    <cofactor evidence="1">
        <name>FAD</name>
        <dbReference type="ChEBI" id="CHEBI:57692"/>
    </cofactor>
</comment>
<dbReference type="Gene3D" id="3.50.50.60">
    <property type="entry name" value="FAD/NAD(P)-binding domain"/>
    <property type="match status" value="2"/>
</dbReference>
<evidence type="ECO:0000256" key="3">
    <source>
        <dbReference type="ARBA" id="ARBA00005349"/>
    </source>
</evidence>
<name>K2K5E6_9GAMM</name>
<proteinExistence type="inferred from homology"/>
<dbReference type="GO" id="GO:0071949">
    <property type="term" value="F:FAD binding"/>
    <property type="evidence" value="ECO:0007669"/>
    <property type="project" value="InterPro"/>
</dbReference>
<dbReference type="InterPro" id="IPR002938">
    <property type="entry name" value="FAD-bd"/>
</dbReference>
<evidence type="ECO:0000256" key="2">
    <source>
        <dbReference type="ARBA" id="ARBA00004749"/>
    </source>
</evidence>
<dbReference type="PROSITE" id="PS01304">
    <property type="entry name" value="UBIH"/>
    <property type="match status" value="1"/>
</dbReference>
<dbReference type="PRINTS" id="PR00420">
    <property type="entry name" value="RNGMNOXGNASE"/>
</dbReference>
<gene>
    <name evidence="9" type="ORF">A10D4_09319</name>
</gene>
<comment type="similarity">
    <text evidence="3">Belongs to the UbiH/COQ6 family.</text>
</comment>
<sequence>MQIVIIGGGMVGAAAALSLAQAGHQITLVERDRAPQQTNDGDWDLRISSIHHGNLNWLAQLNVLSAIPATRYYDYQQLSVTTADGAELSFHSDELGIVQLGAMIENRALQAALWQRLSEQPQLRLLSSAAVDSIDRRQQRVHLADGESLPYQLLLGADGHNSMVARAAGIGYRGWDYGQRCLLATVRCQQPLAPHTWEVFRQQGPYAILPLGERLACLIDYRSQVEWQPLLEQGREAVASELHHTFHERVGAFELLHHASFAIARWRALQYFQQNIALLGDAAHSIHPLAGQGVNLGFADVRSLTKALQQPSLDTALADYQRQRMRQNQQMMRAMDACHVGFRSEQWGVSLLRRAGLATLQRVPLLKQQVLRYAVGLA</sequence>
<dbReference type="eggNOG" id="COG0654">
    <property type="taxonomic scope" value="Bacteria"/>
</dbReference>
<accession>K2K5E6</accession>
<evidence type="ECO:0000256" key="1">
    <source>
        <dbReference type="ARBA" id="ARBA00001974"/>
    </source>
</evidence>
<keyword evidence="5" id="KW-0274">FAD</keyword>
<evidence type="ECO:0000256" key="5">
    <source>
        <dbReference type="ARBA" id="ARBA00022827"/>
    </source>
</evidence>
<evidence type="ECO:0000313" key="9">
    <source>
        <dbReference type="EMBL" id="EKE82793.1"/>
    </source>
</evidence>
<dbReference type="NCBIfam" id="TIGR01988">
    <property type="entry name" value="Ubi-OHases"/>
    <property type="match status" value="1"/>
</dbReference>
<dbReference type="UniPathway" id="UPA00232"/>
<keyword evidence="6" id="KW-0560">Oxidoreductase</keyword>
<dbReference type="PANTHER" id="PTHR43876:SF10">
    <property type="entry name" value="3-DEMETHOXYUBIQUINOL 3-HYDROXYLASE"/>
    <property type="match status" value="1"/>
</dbReference>
<dbReference type="OrthoDB" id="9769565at2"/>
<protein>
    <submittedName>
        <fullName evidence="9">UbiH/Coq6 family FAD-binding oxidoreductase</fullName>
    </submittedName>
</protein>
<keyword evidence="7" id="KW-0503">Monooxygenase</keyword>